<dbReference type="PANTHER" id="PTHR34220:SF7">
    <property type="entry name" value="SENSOR HISTIDINE KINASE YPDA"/>
    <property type="match status" value="1"/>
</dbReference>
<organism evidence="3 4">
    <name type="scientific">Ructibacterium gallinarum</name>
    <dbReference type="NCBI Taxonomy" id="2779355"/>
    <lineage>
        <taxon>Bacteria</taxon>
        <taxon>Bacillati</taxon>
        <taxon>Bacillota</taxon>
        <taxon>Clostridia</taxon>
        <taxon>Eubacteriales</taxon>
        <taxon>Oscillospiraceae</taxon>
        <taxon>Ructibacterium</taxon>
    </lineage>
</organism>
<proteinExistence type="predicted"/>
<reference evidence="3" key="1">
    <citation type="submission" date="2020-10" db="EMBL/GenBank/DDBJ databases">
        <title>ChiBAC.</title>
        <authorList>
            <person name="Zenner C."/>
            <person name="Hitch T.C.A."/>
            <person name="Clavel T."/>
        </authorList>
    </citation>
    <scope>NUCLEOTIDE SEQUENCE</scope>
    <source>
        <strain evidence="3">DSM 107454</strain>
    </source>
</reference>
<keyword evidence="3" id="KW-0418">Kinase</keyword>
<dbReference type="Gene3D" id="3.30.450.20">
    <property type="entry name" value="PAS domain"/>
    <property type="match status" value="1"/>
</dbReference>
<dbReference type="InterPro" id="IPR036890">
    <property type="entry name" value="HATPase_C_sf"/>
</dbReference>
<protein>
    <submittedName>
        <fullName evidence="3">Histidine kinase</fullName>
    </submittedName>
</protein>
<comment type="caution">
    <text evidence="3">The sequence shown here is derived from an EMBL/GenBank/DDBJ whole genome shotgun (WGS) entry which is preliminary data.</text>
</comment>
<dbReference type="Proteomes" id="UP000806542">
    <property type="component" value="Unassembled WGS sequence"/>
</dbReference>
<name>A0A9D5M1H5_9FIRM</name>
<keyword evidence="1" id="KW-0472">Membrane</keyword>
<dbReference type="Gene3D" id="3.30.565.10">
    <property type="entry name" value="Histidine kinase-like ATPase, C-terminal domain"/>
    <property type="match status" value="1"/>
</dbReference>
<dbReference type="SUPFAM" id="SSF55874">
    <property type="entry name" value="ATPase domain of HSP90 chaperone/DNA topoisomerase II/histidine kinase"/>
    <property type="match status" value="1"/>
</dbReference>
<dbReference type="InterPro" id="IPR050640">
    <property type="entry name" value="Bact_2-comp_sensor_kinase"/>
</dbReference>
<dbReference type="Pfam" id="PF06580">
    <property type="entry name" value="His_kinase"/>
    <property type="match status" value="1"/>
</dbReference>
<accession>A0A9D5M1H5</accession>
<gene>
    <name evidence="3" type="ORF">INF28_08815</name>
</gene>
<keyword evidence="3" id="KW-0808">Transferase</keyword>
<dbReference type="GO" id="GO:0000155">
    <property type="term" value="F:phosphorelay sensor kinase activity"/>
    <property type="evidence" value="ECO:0007669"/>
    <property type="project" value="InterPro"/>
</dbReference>
<feature type="domain" description="Signal transduction histidine kinase internal region" evidence="2">
    <location>
        <begin position="379"/>
        <end position="457"/>
    </location>
</feature>
<dbReference type="PANTHER" id="PTHR34220">
    <property type="entry name" value="SENSOR HISTIDINE KINASE YPDA"/>
    <property type="match status" value="1"/>
</dbReference>
<keyword evidence="4" id="KW-1185">Reference proteome</keyword>
<dbReference type="SUPFAM" id="SSF158472">
    <property type="entry name" value="HAMP domain-like"/>
    <property type="match status" value="1"/>
</dbReference>
<feature type="transmembrane region" description="Helical" evidence="1">
    <location>
        <begin position="294"/>
        <end position="313"/>
    </location>
</feature>
<evidence type="ECO:0000313" key="3">
    <source>
        <dbReference type="EMBL" id="MBE5040560.1"/>
    </source>
</evidence>
<keyword evidence="1" id="KW-0812">Transmembrane</keyword>
<evidence type="ECO:0000259" key="2">
    <source>
        <dbReference type="Pfam" id="PF06580"/>
    </source>
</evidence>
<dbReference type="AlphaFoldDB" id="A0A9D5M1H5"/>
<evidence type="ECO:0000313" key="4">
    <source>
        <dbReference type="Proteomes" id="UP000806542"/>
    </source>
</evidence>
<keyword evidence="1" id="KW-1133">Transmembrane helix</keyword>
<dbReference type="GO" id="GO:0016020">
    <property type="term" value="C:membrane"/>
    <property type="evidence" value="ECO:0007669"/>
    <property type="project" value="InterPro"/>
</dbReference>
<dbReference type="Gene3D" id="6.10.340.10">
    <property type="match status" value="1"/>
</dbReference>
<dbReference type="EMBL" id="JADCKB010000018">
    <property type="protein sequence ID" value="MBE5040560.1"/>
    <property type="molecule type" value="Genomic_DNA"/>
</dbReference>
<sequence>MKKMKFFYNISIKRQLLLSYLLVILFCTSLSYITIYVKLNSISRSQLMDQVNQIMVLASNNIYAQAEYVDTLLFNIQINSSIISTITNRDIDVFDSVNILNDELSKTDILQKKISEVKLYLIDRPEYPSIYSDSLIVSDEMVKNDVWYQKSIEYGGKTFWSVFHTSGTYGYIQASQLIRDFHTKSPIAVATIKIDLTSFLNSINEIQLHNTGDILLLNNTQLVCMFDKSYLDDIKNSTTLVNFLSDNSTQNTIQSYNGQRYILSKTAIRNTEFSVVGIFNLSILNIIGRYMERTIIIISIISILLSLLLMSLMSHSITKPIYNLCTIMKLFKKDTSFRCEVPYTNEIGKLYSSFNVMMSTMDNLITDVNTLFKQQKILELKALQAQINPHFLYNTLDSVNWMAQQSGCDDISHIVTALGSFFRYSLNKGMELTTIENELNQIQYYIEIQKIRFKDKLIVTFDIDNNILKCQIAKLTLQPLVENCIVHGFDKFEYVGIINITGFRKEGYIYITVSDNGRGGDIDRINKLLNKGFIPNEPIEKYGINNVNQRLRLYFSEECGLYYKENDLGGIDVTAKLKERYFTQ</sequence>
<dbReference type="InterPro" id="IPR010559">
    <property type="entry name" value="Sig_transdc_His_kin_internal"/>
</dbReference>
<dbReference type="RefSeq" id="WP_226393113.1">
    <property type="nucleotide sequence ID" value="NZ_JADCKB010000018.1"/>
</dbReference>
<evidence type="ECO:0000256" key="1">
    <source>
        <dbReference type="SAM" id="Phobius"/>
    </source>
</evidence>